<accession>A0ABW8RUA8</accession>
<evidence type="ECO:0000313" key="3">
    <source>
        <dbReference type="EMBL" id="MFL0162323.1"/>
    </source>
</evidence>
<name>A0ABW8RUA8_9BACT</name>
<proteinExistence type="predicted"/>
<dbReference type="Gene3D" id="2.60.40.10">
    <property type="entry name" value="Immunoglobulins"/>
    <property type="match status" value="1"/>
</dbReference>
<dbReference type="InterPro" id="IPR004193">
    <property type="entry name" value="Glyco_hydro_13_N"/>
</dbReference>
<dbReference type="PANTHER" id="PTHR48098:SF1">
    <property type="entry name" value="DIACYLGLYCEROL ACYLTRANSFERASE_MYCOLYLTRANSFERASE AG85A"/>
    <property type="match status" value="1"/>
</dbReference>
<dbReference type="SUPFAM" id="SSF53474">
    <property type="entry name" value="alpha/beta-Hydrolases"/>
    <property type="match status" value="1"/>
</dbReference>
<dbReference type="PANTHER" id="PTHR48098">
    <property type="entry name" value="ENTEROCHELIN ESTERASE-RELATED"/>
    <property type="match status" value="1"/>
</dbReference>
<dbReference type="CDD" id="cd11294">
    <property type="entry name" value="E_set_Esterase_like_N"/>
    <property type="match status" value="1"/>
</dbReference>
<gene>
    <name evidence="3" type="ORF">U0R11_07970</name>
</gene>
<evidence type="ECO:0000259" key="2">
    <source>
        <dbReference type="Pfam" id="PF02922"/>
    </source>
</evidence>
<feature type="chain" id="PRO_5046874817" evidence="1">
    <location>
        <begin position="26"/>
        <end position="382"/>
    </location>
</feature>
<evidence type="ECO:0000313" key="4">
    <source>
        <dbReference type="Proteomes" id="UP001623558"/>
    </source>
</evidence>
<dbReference type="Pfam" id="PF00756">
    <property type="entry name" value="Esterase"/>
    <property type="match status" value="1"/>
</dbReference>
<dbReference type="InterPro" id="IPR000801">
    <property type="entry name" value="Esterase-like"/>
</dbReference>
<organism evidence="3 4">
    <name type="scientific">Aquirufa salirivi</name>
    <dbReference type="NCBI Taxonomy" id="3104729"/>
    <lineage>
        <taxon>Bacteria</taxon>
        <taxon>Pseudomonadati</taxon>
        <taxon>Bacteroidota</taxon>
        <taxon>Cytophagia</taxon>
        <taxon>Cytophagales</taxon>
        <taxon>Flectobacillaceae</taxon>
        <taxon>Aquirufa</taxon>
    </lineage>
</organism>
<protein>
    <submittedName>
        <fullName evidence="3">Alpha/beta hydrolase-fold protein</fullName>
    </submittedName>
</protein>
<dbReference type="EMBL" id="JBEWZH010000005">
    <property type="protein sequence ID" value="MFL0162323.1"/>
    <property type="molecule type" value="Genomic_DNA"/>
</dbReference>
<feature type="signal peptide" evidence="1">
    <location>
        <begin position="1"/>
        <end position="25"/>
    </location>
</feature>
<dbReference type="Proteomes" id="UP001623558">
    <property type="component" value="Unassembled WGS sequence"/>
</dbReference>
<dbReference type="InterPro" id="IPR029058">
    <property type="entry name" value="AB_hydrolase_fold"/>
</dbReference>
<dbReference type="SUPFAM" id="SSF81296">
    <property type="entry name" value="E set domains"/>
    <property type="match status" value="1"/>
</dbReference>
<keyword evidence="3" id="KW-0378">Hydrolase</keyword>
<dbReference type="InterPro" id="IPR014756">
    <property type="entry name" value="Ig_E-set"/>
</dbReference>
<sequence>MKNHVTMKKWILSLGLLICGLPILAQPSRPAPTPNDTLKSVEALASGQVIFRIYAPKASQVIVSGDFSKEFGAKNLSKNELGVWSYTTTEAIAPDFYTYDFTVDGVKTLDPKNTFLKEGENGYSNMMEIKGKESAYAAIQAVPHGKLEKVWFQSKVTGKPTRFHVYTPPGYEKMKVKLPVLYLQHGGGDNDASWSTAGRANFIMDNLLAAGKCQAMVVVMPMGHPSSGFYMNPGIEEDPYYKQMFEEIMPLVNEKYTVLTDRNHTAYVGLSMGGLQALNMALFAPEKFGYVLPLSTGYFPAQLKMLEEKYVQHLKNPEINRLKLFWIAMGGERDIAYKNGLGVNAVFDKYGIKYQTNTYDAGHTFITWRHNLVEFAPILFKN</sequence>
<feature type="domain" description="Glycoside hydrolase family 13 N-terminal" evidence="2">
    <location>
        <begin position="47"/>
        <end position="105"/>
    </location>
</feature>
<keyword evidence="1" id="KW-0732">Signal</keyword>
<dbReference type="GO" id="GO:0016787">
    <property type="term" value="F:hydrolase activity"/>
    <property type="evidence" value="ECO:0007669"/>
    <property type="project" value="UniProtKB-KW"/>
</dbReference>
<dbReference type="InterPro" id="IPR013783">
    <property type="entry name" value="Ig-like_fold"/>
</dbReference>
<dbReference type="Gene3D" id="3.40.50.1820">
    <property type="entry name" value="alpha/beta hydrolase"/>
    <property type="match status" value="1"/>
</dbReference>
<dbReference type="Pfam" id="PF02922">
    <property type="entry name" value="CBM_48"/>
    <property type="match status" value="1"/>
</dbReference>
<keyword evidence="4" id="KW-1185">Reference proteome</keyword>
<dbReference type="InterPro" id="IPR050583">
    <property type="entry name" value="Mycobacterial_A85_antigen"/>
</dbReference>
<dbReference type="RefSeq" id="WP_406751182.1">
    <property type="nucleotide sequence ID" value="NZ_JBEWZH010000005.1"/>
</dbReference>
<comment type="caution">
    <text evidence="3">The sequence shown here is derived from an EMBL/GenBank/DDBJ whole genome shotgun (WGS) entry which is preliminary data.</text>
</comment>
<reference evidence="3 4" key="1">
    <citation type="submission" date="2024-07" db="EMBL/GenBank/DDBJ databases">
        <authorList>
            <person name="Pitt A."/>
            <person name="Hahn M.W."/>
        </authorList>
    </citation>
    <scope>NUCLEOTIDE SEQUENCE [LARGE SCALE GENOMIC DNA]</scope>
    <source>
        <strain evidence="3 4">1-SAACH-A3</strain>
    </source>
</reference>
<evidence type="ECO:0000256" key="1">
    <source>
        <dbReference type="SAM" id="SignalP"/>
    </source>
</evidence>